<proteinExistence type="inferred from homology"/>
<evidence type="ECO:0000256" key="4">
    <source>
        <dbReference type="ARBA" id="ARBA00023002"/>
    </source>
</evidence>
<comment type="catalytic activity">
    <reaction evidence="6">
        <text>L-proline + NAD(+) = (S)-1-pyrroline-5-carboxylate + NADH + 2 H(+)</text>
        <dbReference type="Rhea" id="RHEA:14105"/>
        <dbReference type="ChEBI" id="CHEBI:15378"/>
        <dbReference type="ChEBI" id="CHEBI:17388"/>
        <dbReference type="ChEBI" id="CHEBI:57540"/>
        <dbReference type="ChEBI" id="CHEBI:57945"/>
        <dbReference type="ChEBI" id="CHEBI:60039"/>
        <dbReference type="EC" id="1.5.1.2"/>
    </reaction>
</comment>
<dbReference type="PIRSF" id="PIRSF000193">
    <property type="entry name" value="Pyrrol-5-carb_rd"/>
    <property type="match status" value="1"/>
</dbReference>
<dbReference type="InterPro" id="IPR036291">
    <property type="entry name" value="NAD(P)-bd_dom_sf"/>
</dbReference>
<dbReference type="NCBIfam" id="TIGR00112">
    <property type="entry name" value="proC"/>
    <property type="match status" value="1"/>
</dbReference>
<feature type="binding site" evidence="8">
    <location>
        <begin position="7"/>
        <end position="12"/>
    </location>
    <ligand>
        <name>NADP(+)</name>
        <dbReference type="ChEBI" id="CHEBI:58349"/>
    </ligand>
</feature>
<name>A0A857DK58_9FIRM</name>
<evidence type="ECO:0000256" key="8">
    <source>
        <dbReference type="PIRSR" id="PIRSR000193-1"/>
    </source>
</evidence>
<dbReference type="GO" id="GO:0005737">
    <property type="term" value="C:cytoplasm"/>
    <property type="evidence" value="ECO:0007669"/>
    <property type="project" value="UniProtKB-SubCell"/>
</dbReference>
<gene>
    <name evidence="6 11" type="primary">proC</name>
    <name evidence="11" type="ORF">GQ588_09030</name>
</gene>
<comment type="similarity">
    <text evidence="1 6">Belongs to the pyrroline-5-carboxylate reductase family.</text>
</comment>
<evidence type="ECO:0000256" key="7">
    <source>
        <dbReference type="NCBIfam" id="TIGR00112"/>
    </source>
</evidence>
<evidence type="ECO:0000259" key="9">
    <source>
        <dbReference type="Pfam" id="PF03807"/>
    </source>
</evidence>
<protein>
    <recommendedName>
        <fullName evidence="6 7">Pyrroline-5-carboxylate reductase</fullName>
        <shortName evidence="6">P5C reductase</shortName>
        <shortName evidence="6">P5CR</shortName>
        <ecNumber evidence="6 7">1.5.1.2</ecNumber>
    </recommendedName>
    <alternativeName>
        <fullName evidence="6">PCA reductase</fullName>
    </alternativeName>
</protein>
<dbReference type="UniPathway" id="UPA00098">
    <property type="reaction ID" value="UER00361"/>
</dbReference>
<evidence type="ECO:0000256" key="3">
    <source>
        <dbReference type="ARBA" id="ARBA00022857"/>
    </source>
</evidence>
<dbReference type="GO" id="GO:0004735">
    <property type="term" value="F:pyrroline-5-carboxylate reductase activity"/>
    <property type="evidence" value="ECO:0007669"/>
    <property type="project" value="UniProtKB-UniRule"/>
</dbReference>
<evidence type="ECO:0000256" key="5">
    <source>
        <dbReference type="ARBA" id="ARBA00058118"/>
    </source>
</evidence>
<dbReference type="EMBL" id="CP046996">
    <property type="protein sequence ID" value="QHA00765.1"/>
    <property type="molecule type" value="Genomic_DNA"/>
</dbReference>
<dbReference type="AlphaFoldDB" id="A0A857DK58"/>
<reference evidence="11 12" key="1">
    <citation type="submission" date="2019-12" db="EMBL/GenBank/DDBJ databases">
        <title>Sequence classification of anaerobic respiratory reductive dehalogenases: First we see many, then we see few.</title>
        <authorList>
            <person name="Molenda O."/>
            <person name="Puentes Jacome L.A."/>
            <person name="Cao X."/>
            <person name="Nesbo C.L."/>
            <person name="Tang S."/>
            <person name="Morson N."/>
            <person name="Patron J."/>
            <person name="Lomheim L."/>
            <person name="Wishart D.S."/>
            <person name="Edwards E.A."/>
        </authorList>
    </citation>
    <scope>NUCLEOTIDE SEQUENCE [LARGE SCALE GENOMIC DNA]</scope>
    <source>
        <strain evidence="11 12">12DCA</strain>
    </source>
</reference>
<dbReference type="HAMAP" id="MF_01925">
    <property type="entry name" value="P5C_reductase"/>
    <property type="match status" value="1"/>
</dbReference>
<dbReference type="FunFam" id="1.10.3730.10:FF:000001">
    <property type="entry name" value="Pyrroline-5-carboxylate reductase"/>
    <property type="match status" value="1"/>
</dbReference>
<dbReference type="EC" id="1.5.1.2" evidence="6 7"/>
<comment type="catalytic activity">
    <reaction evidence="6">
        <text>L-proline + NADP(+) = (S)-1-pyrroline-5-carboxylate + NADPH + 2 H(+)</text>
        <dbReference type="Rhea" id="RHEA:14109"/>
        <dbReference type="ChEBI" id="CHEBI:15378"/>
        <dbReference type="ChEBI" id="CHEBI:17388"/>
        <dbReference type="ChEBI" id="CHEBI:57783"/>
        <dbReference type="ChEBI" id="CHEBI:58349"/>
        <dbReference type="ChEBI" id="CHEBI:60039"/>
        <dbReference type="EC" id="1.5.1.2"/>
    </reaction>
</comment>
<feature type="binding site" evidence="8">
    <location>
        <begin position="66"/>
        <end position="69"/>
    </location>
    <ligand>
        <name>NADP(+)</name>
        <dbReference type="ChEBI" id="CHEBI:58349"/>
    </ligand>
</feature>
<keyword evidence="6" id="KW-0028">Amino-acid biosynthesis</keyword>
<comment type="function">
    <text evidence="5 6">Catalyzes the reduction of 1-pyrroline-5-carboxylate (PCA) to L-proline.</text>
</comment>
<comment type="pathway">
    <text evidence="6">Amino-acid biosynthesis; L-proline biosynthesis; L-proline from L-glutamate 5-semialdehyde: step 1/1.</text>
</comment>
<dbReference type="PANTHER" id="PTHR11645">
    <property type="entry name" value="PYRROLINE-5-CARBOXYLATE REDUCTASE"/>
    <property type="match status" value="1"/>
</dbReference>
<keyword evidence="4 6" id="KW-0560">Oxidoreductase</keyword>
<dbReference type="Pfam" id="PF03807">
    <property type="entry name" value="F420_oxidored"/>
    <property type="match status" value="1"/>
</dbReference>
<evidence type="ECO:0000313" key="11">
    <source>
        <dbReference type="EMBL" id="QHA00765.1"/>
    </source>
</evidence>
<keyword evidence="3 6" id="KW-0521">NADP</keyword>
<dbReference type="GO" id="GO:0055129">
    <property type="term" value="P:L-proline biosynthetic process"/>
    <property type="evidence" value="ECO:0007669"/>
    <property type="project" value="UniProtKB-UniRule"/>
</dbReference>
<organism evidence="11 12">
    <name type="scientific">Dehalobacter restrictus</name>
    <dbReference type="NCBI Taxonomy" id="55583"/>
    <lineage>
        <taxon>Bacteria</taxon>
        <taxon>Bacillati</taxon>
        <taxon>Bacillota</taxon>
        <taxon>Clostridia</taxon>
        <taxon>Eubacteriales</taxon>
        <taxon>Desulfitobacteriaceae</taxon>
        <taxon>Dehalobacter</taxon>
    </lineage>
</organism>
<dbReference type="InterPro" id="IPR008927">
    <property type="entry name" value="6-PGluconate_DH-like_C_sf"/>
</dbReference>
<feature type="domain" description="Pyrroline-5-carboxylate reductase catalytic N-terminal" evidence="9">
    <location>
        <begin position="3"/>
        <end position="95"/>
    </location>
</feature>
<dbReference type="SUPFAM" id="SSF51735">
    <property type="entry name" value="NAD(P)-binding Rossmann-fold domains"/>
    <property type="match status" value="1"/>
</dbReference>
<dbReference type="InterPro" id="IPR028939">
    <property type="entry name" value="P5C_Rdtase_cat_N"/>
</dbReference>
<keyword evidence="6" id="KW-0963">Cytoplasm</keyword>
<comment type="subcellular location">
    <subcellularLocation>
        <location evidence="6">Cytoplasm</location>
    </subcellularLocation>
</comment>
<evidence type="ECO:0000259" key="10">
    <source>
        <dbReference type="Pfam" id="PF14748"/>
    </source>
</evidence>
<dbReference type="RefSeq" id="WP_019225923.1">
    <property type="nucleotide sequence ID" value="NZ_CP148032.1"/>
</dbReference>
<dbReference type="Pfam" id="PF14748">
    <property type="entry name" value="P5CR_dimer"/>
    <property type="match status" value="1"/>
</dbReference>
<dbReference type="Gene3D" id="3.40.50.720">
    <property type="entry name" value="NAD(P)-binding Rossmann-like Domain"/>
    <property type="match status" value="1"/>
</dbReference>
<evidence type="ECO:0000256" key="6">
    <source>
        <dbReference type="HAMAP-Rule" id="MF_01925"/>
    </source>
</evidence>
<feature type="domain" description="Pyrroline-5-carboxylate reductase dimerisation" evidence="10">
    <location>
        <begin position="158"/>
        <end position="261"/>
    </location>
</feature>
<dbReference type="SUPFAM" id="SSF48179">
    <property type="entry name" value="6-phosphogluconate dehydrogenase C-terminal domain-like"/>
    <property type="match status" value="1"/>
</dbReference>
<keyword evidence="2 6" id="KW-0641">Proline biosynthesis</keyword>
<evidence type="ECO:0000313" key="12">
    <source>
        <dbReference type="Proteomes" id="UP000430508"/>
    </source>
</evidence>
<evidence type="ECO:0000256" key="2">
    <source>
        <dbReference type="ARBA" id="ARBA00022650"/>
    </source>
</evidence>
<dbReference type="Gene3D" id="1.10.3730.10">
    <property type="entry name" value="ProC C-terminal domain-like"/>
    <property type="match status" value="1"/>
</dbReference>
<dbReference type="InterPro" id="IPR000304">
    <property type="entry name" value="Pyrroline-COOH_reductase"/>
</dbReference>
<accession>A0A857DK58</accession>
<dbReference type="Proteomes" id="UP000430508">
    <property type="component" value="Chromosome"/>
</dbReference>
<dbReference type="InterPro" id="IPR029036">
    <property type="entry name" value="P5CR_dimer"/>
</dbReference>
<dbReference type="PANTHER" id="PTHR11645:SF0">
    <property type="entry name" value="PYRROLINE-5-CARBOXYLATE REDUCTASE 3"/>
    <property type="match status" value="1"/>
</dbReference>
<evidence type="ECO:0000256" key="1">
    <source>
        <dbReference type="ARBA" id="ARBA00005525"/>
    </source>
</evidence>
<sequence>MQTIGFIGTGNLASSVIKGLSQQDTDFRIMAYDVFQEKAELLAQTYGVASASFAETIQGSDVIFLAVKPKDIKGLLDQLAQFNLTGKLIITVVAGIGLSVYEQALPGIAVIRVMPNTSSAVLQAVSGLARGRCVTDGQAKTAEAIFAVLGKFLWISDSKMNALTAVSGSGPAYFYFLTELMALAGEKLGLTRDEAEFLAAETMVGAGKMLAESGKTSLELREAVTSPNGTTYAALESFRQAGLADIVYQAMEACAKRAEEMEGEYV</sequence>